<protein>
    <submittedName>
        <fullName evidence="2">Uncharacterized protein</fullName>
    </submittedName>
</protein>
<dbReference type="STRING" id="1513271.XM47_10370"/>
<dbReference type="RefSeq" id="WP_048692280.1">
    <property type="nucleotide sequence ID" value="NZ_KQ130490.1"/>
</dbReference>
<dbReference type="OrthoDB" id="6385688at2"/>
<evidence type="ECO:0000313" key="2">
    <source>
        <dbReference type="EMBL" id="KMT65134.1"/>
    </source>
</evidence>
<organism evidence="2 3">
    <name type="scientific">Catenovulum maritimum</name>
    <dbReference type="NCBI Taxonomy" id="1513271"/>
    <lineage>
        <taxon>Bacteria</taxon>
        <taxon>Pseudomonadati</taxon>
        <taxon>Pseudomonadota</taxon>
        <taxon>Gammaproteobacteria</taxon>
        <taxon>Alteromonadales</taxon>
        <taxon>Alteromonadaceae</taxon>
        <taxon>Catenovulum</taxon>
    </lineage>
</organism>
<keyword evidence="1" id="KW-0472">Membrane</keyword>
<gene>
    <name evidence="2" type="ORF">XM47_10370</name>
</gene>
<proteinExistence type="predicted"/>
<name>A0A0J8GV04_9ALTE</name>
<sequence>MSLKAYKLVRILTWTIGGISLIIFYVWFEYLKPSLEARDSPTEQIADAGFNRYVWLQGKDNLTNNNPRRLMYPDLVEKHLAKGLTKASIEEKLSQPDHLDKDGIYYYLIDYDFNTSKFDYLVLNFDQDDKLQMYYRKAFRYALK</sequence>
<feature type="transmembrane region" description="Helical" evidence="1">
    <location>
        <begin position="12"/>
        <end position="28"/>
    </location>
</feature>
<dbReference type="Proteomes" id="UP000037600">
    <property type="component" value="Unassembled WGS sequence"/>
</dbReference>
<reference evidence="2 3" key="1">
    <citation type="submission" date="2015-04" db="EMBL/GenBank/DDBJ databases">
        <title>Draft Genome Sequence of the Novel Agar-Digesting Marine Bacterium Q1.</title>
        <authorList>
            <person name="Li Y."/>
            <person name="Li D."/>
            <person name="Chen G."/>
            <person name="Du Z."/>
        </authorList>
    </citation>
    <scope>NUCLEOTIDE SEQUENCE [LARGE SCALE GENOMIC DNA]</scope>
    <source>
        <strain evidence="2 3">Q1</strain>
    </source>
</reference>
<accession>A0A0J8GV04</accession>
<evidence type="ECO:0000256" key="1">
    <source>
        <dbReference type="SAM" id="Phobius"/>
    </source>
</evidence>
<evidence type="ECO:0000313" key="3">
    <source>
        <dbReference type="Proteomes" id="UP000037600"/>
    </source>
</evidence>
<keyword evidence="1" id="KW-0812">Transmembrane</keyword>
<dbReference type="AlphaFoldDB" id="A0A0J8GV04"/>
<dbReference type="EMBL" id="LAZL01000015">
    <property type="protein sequence ID" value="KMT65134.1"/>
    <property type="molecule type" value="Genomic_DNA"/>
</dbReference>
<keyword evidence="3" id="KW-1185">Reference proteome</keyword>
<comment type="caution">
    <text evidence="2">The sequence shown here is derived from an EMBL/GenBank/DDBJ whole genome shotgun (WGS) entry which is preliminary data.</text>
</comment>
<keyword evidence="1" id="KW-1133">Transmembrane helix</keyword>